<dbReference type="CDD" id="cd00051">
    <property type="entry name" value="EFh"/>
    <property type="match status" value="3"/>
</dbReference>
<dbReference type="FunFam" id="1.10.238.10:FF:000121">
    <property type="entry name" value="EF-hand calcium-binding domain-containing protein 6"/>
    <property type="match status" value="1"/>
</dbReference>
<dbReference type="InterPro" id="IPR018247">
    <property type="entry name" value="EF_Hand_1_Ca_BS"/>
</dbReference>
<dbReference type="PANTHER" id="PTHR20875:SF2">
    <property type="entry name" value="EF-HAND CALCIUM-BINDING DOMAIN-CONTAINING PROTEIN 6"/>
    <property type="match status" value="1"/>
</dbReference>
<evidence type="ECO:0000256" key="3">
    <source>
        <dbReference type="ARBA" id="ARBA00022737"/>
    </source>
</evidence>
<dbReference type="SMART" id="SM00054">
    <property type="entry name" value="EFh"/>
    <property type="match status" value="12"/>
</dbReference>
<evidence type="ECO:0000256" key="6">
    <source>
        <dbReference type="PROSITE-ProRule" id="PRU01161"/>
    </source>
</evidence>
<organism evidence="10 11">
    <name type="scientific">Anabarilius grahami</name>
    <name type="common">Kanglang fish</name>
    <name type="synonym">Barilius grahami</name>
    <dbReference type="NCBI Taxonomy" id="495550"/>
    <lineage>
        <taxon>Eukaryota</taxon>
        <taxon>Metazoa</taxon>
        <taxon>Chordata</taxon>
        <taxon>Craniata</taxon>
        <taxon>Vertebrata</taxon>
        <taxon>Euteleostomi</taxon>
        <taxon>Actinopterygii</taxon>
        <taxon>Neopterygii</taxon>
        <taxon>Teleostei</taxon>
        <taxon>Ostariophysi</taxon>
        <taxon>Cypriniformes</taxon>
        <taxon>Xenocyprididae</taxon>
        <taxon>Xenocypridinae</taxon>
        <taxon>Xenocypridinae incertae sedis</taxon>
        <taxon>Anabarilius</taxon>
    </lineage>
</organism>
<dbReference type="GO" id="GO:0006629">
    <property type="term" value="P:lipid metabolic process"/>
    <property type="evidence" value="ECO:0007669"/>
    <property type="project" value="UniProtKB-KW"/>
</dbReference>
<dbReference type="GO" id="GO:0003824">
    <property type="term" value="F:catalytic activity"/>
    <property type="evidence" value="ECO:0007669"/>
    <property type="project" value="UniProtKB-ARBA"/>
</dbReference>
<gene>
    <name evidence="10" type="ORF">DPX16_11992</name>
</gene>
<dbReference type="Pfam" id="PF01734">
    <property type="entry name" value="Patatin"/>
    <property type="match status" value="1"/>
</dbReference>
<evidence type="ECO:0000256" key="2">
    <source>
        <dbReference type="ARBA" id="ARBA00022723"/>
    </source>
</evidence>
<dbReference type="PANTHER" id="PTHR20875">
    <property type="entry name" value="EF-HAND CALCIUM-BINDING DOMAIN-CONTAINING PROTEIN 6-RELATED"/>
    <property type="match status" value="1"/>
</dbReference>
<dbReference type="PROSITE" id="PS51635">
    <property type="entry name" value="PNPLA"/>
    <property type="match status" value="1"/>
</dbReference>
<keyword evidence="3" id="KW-0677">Repeat</keyword>
<dbReference type="Pfam" id="PF13499">
    <property type="entry name" value="EF-hand_7"/>
    <property type="match status" value="1"/>
</dbReference>
<feature type="domain" description="EF-hand" evidence="8">
    <location>
        <begin position="907"/>
        <end position="931"/>
    </location>
</feature>
<dbReference type="InterPro" id="IPR002641">
    <property type="entry name" value="PNPLA_dom"/>
</dbReference>
<dbReference type="FunFam" id="1.10.238.10:FF:000243">
    <property type="entry name" value="EF-hand calcium binding domain 6"/>
    <property type="match status" value="1"/>
</dbReference>
<protein>
    <submittedName>
        <fullName evidence="10">EF-hand calcium-binding domain-containing protein 6</fullName>
    </submittedName>
</protein>
<feature type="region of interest" description="Disordered" evidence="7">
    <location>
        <begin position="1193"/>
        <end position="1240"/>
    </location>
</feature>
<accession>A0A3N0YDL4</accession>
<dbReference type="Proteomes" id="UP000281406">
    <property type="component" value="Unassembled WGS sequence"/>
</dbReference>
<feature type="domain" description="EF-hand" evidence="8">
    <location>
        <begin position="698"/>
        <end position="725"/>
    </location>
</feature>
<feature type="domain" description="EF-hand" evidence="8">
    <location>
        <begin position="174"/>
        <end position="209"/>
    </location>
</feature>
<evidence type="ECO:0000256" key="4">
    <source>
        <dbReference type="ARBA" id="ARBA00022837"/>
    </source>
</evidence>
<dbReference type="Gene3D" id="3.40.1090.10">
    <property type="entry name" value="Cytosolic phospholipase A2 catalytic domain"/>
    <property type="match status" value="1"/>
</dbReference>
<feature type="domain" description="EF-hand" evidence="8">
    <location>
        <begin position="1371"/>
        <end position="1406"/>
    </location>
</feature>
<evidence type="ECO:0000313" key="11">
    <source>
        <dbReference type="Proteomes" id="UP000281406"/>
    </source>
</evidence>
<feature type="domain" description="EF-hand" evidence="8">
    <location>
        <begin position="71"/>
        <end position="106"/>
    </location>
</feature>
<keyword evidence="4" id="KW-0106">Calcium</keyword>
<reference evidence="10 11" key="1">
    <citation type="submission" date="2018-10" db="EMBL/GenBank/DDBJ databases">
        <title>Genome assembly for a Yunnan-Guizhou Plateau 3E fish, Anabarilius grahami (Regan), and its evolutionary and genetic applications.</title>
        <authorList>
            <person name="Jiang W."/>
        </authorList>
    </citation>
    <scope>NUCLEOTIDE SEQUENCE [LARGE SCALE GENOMIC DNA]</scope>
    <source>
        <strain evidence="10">AG-KIZ</strain>
        <tissue evidence="10">Muscle</tissue>
    </source>
</reference>
<evidence type="ECO:0000256" key="1">
    <source>
        <dbReference type="ARBA" id="ARBA00022553"/>
    </source>
</evidence>
<feature type="domain" description="PNPLA" evidence="9">
    <location>
        <begin position="1422"/>
        <end position="1597"/>
    </location>
</feature>
<dbReference type="InterPro" id="IPR002048">
    <property type="entry name" value="EF_hand_dom"/>
</dbReference>
<dbReference type="GO" id="GO:0005509">
    <property type="term" value="F:calcium ion binding"/>
    <property type="evidence" value="ECO:0007669"/>
    <property type="project" value="InterPro"/>
</dbReference>
<dbReference type="Pfam" id="PF08976">
    <property type="entry name" value="EF-hand_11"/>
    <property type="match status" value="1"/>
</dbReference>
<dbReference type="OrthoDB" id="26525at2759"/>
<dbReference type="PROSITE" id="PS50222">
    <property type="entry name" value="EF_HAND_2"/>
    <property type="match status" value="8"/>
</dbReference>
<keyword evidence="5" id="KW-0443">Lipid metabolism</keyword>
<sequence length="1700" mass="194813">MPQISGHIDLRPVTQGLVIIPRVKSSSRTSTGDFSRRNTLKSDSASSVQSVADENLSLVDIENVLLERVKDRKDDLKVAFEAFDQEGNKTVTKGEFRRVIEGFLVPLTESQFEGLLAELDLRENGTIPYMEFLRRYCKVSSAVGRISSRSGSYRNLSLGELRCRLKDKVWVIRGNLKNITRAFRLFDFNSDGQIQQHELRKVLEGYCFPMSQLEFHRLWSHYSVNNADTISYKDFLEQLGVDCENYRKIAPDSIQLALNWDAISRTTTRPKSKTSVRAFSGKSRDTLDEVQIRFLNKIKKSHSLVEKALQAFDITDSGFVSQENLRSVLSNFLFPLDDNIFRELLNRFGVSSTEPVQWRIFLGLFKDDITAQKESTPATPETCSIKAILARLHQHVLNQPLLTETFLDFDKNRTGFISRDELCRALESLNFHLTLEQFTALADVFDVEHTDVINYQQFLDFLHYQRPIVVEGILMEKLSENYDMLIESITNTTQNQSDIIPLEDLRRLIQQHGLPLSEHHFSKLCKPFLEGGGVNYKLFLTSLGVPERKEGIRINEREEKEHEACMLNIKAQAVKDVVLKKLKDRFQRHGMTLQDYLMSTRKSSTAVLTLRDFCKILDDCVIFLEGLQFQMLIESLGFNLGPISVTDFVAKFEEVTKPEKDKDKRTKNVQTSTLLTAEDCLGQLKKRIKEYHGDPLTAFRLMDKNRDGLVNRIDFRSLFDSLMFVTQEREYQRLLDLLCLTPGATLNYTDFYKKVLSSGKMKSRHHDNTLGDGCLDIACDQVHDYLAAIVHKRSSELSKAFCQLSDDGESIMTKNDLKQLLFKYSMPITPNEFEKLWCRYDEEGKGFLTQTAFLRKLKATSDEDSQSDALQEQLTEISTTPDLEVMLQNLRKWIGSDFESVSGSLVVLDKNKDGYVTVTDLLSLLRRHGFQLTETQLTCLLNLLGFDACLKELPYLDFLKHLAGPPVSSGTAVDPPQSSPMSSPEPVEDVEELSPERAIQRVKELITASSDTLYKAFSAFDKTGDGMITQTEFRQVLDHFCMRLSDVQFRKLLSEMRLSEGEEIMIDWKEFLQVFKLHTQETADEWLKKIHKMRFPNQTRPLVISDILRRVQEVVSARMYTITKEMVDLDYANINTVSKMDFKIICDRHFMRLTDDQFQNLWKMLPINGFGNLEYREFLKKFSGEQKGLEKVAKSLPGSARSTLERPASLRRPKTAPCTFTRSTSSVSERLQRPSTASRRSTPLLNCEDVEMKVRSRIQDCWRHIQRRCRQADPERTGEIDVDIFLEILQGLHIDLSPPEFKQLAVKYDIKNSGRLSYPDFLRHFVLMFSPQLNTSSSRIKLQLPTTPMSPGPLSGECVDAMLRISRPIQLFWRQMRQKFTSFDKDRTGKISLQDFRKLSHLHCVTSGIHTNMQESDKEWNISFAGCGFLMAYYCGVYCCLSERAQFLLKGVTKICGASSGALMGAIIACQMSPAKCCENLLEMSREARKCALGAVHPSFNLLKIVRNFLSRDLPDDAHLLVSGRLYVSLTRVSDGKNVLVSEFDSKEDLIQALICSCFYPLYCGVMPPSYHGIVQLLKPRLPLSELWDHIPTYKMNGNSKSILPESIKKVFFKASMMENEDIFSMKLVSCLMWCILPVEMVCITLLRLAEWIPEMCRMTMGTIGGVWKKAFSRNVQLFIKTLHLQTELTDHHHLLVLIF</sequence>
<evidence type="ECO:0000259" key="9">
    <source>
        <dbReference type="PROSITE" id="PS51635"/>
    </source>
</evidence>
<feature type="region of interest" description="Disordered" evidence="7">
    <location>
        <begin position="967"/>
        <end position="987"/>
    </location>
</feature>
<dbReference type="InterPro" id="IPR052603">
    <property type="entry name" value="EFCB6"/>
</dbReference>
<dbReference type="PROSITE" id="PS00018">
    <property type="entry name" value="EF_HAND_1"/>
    <property type="match status" value="5"/>
</dbReference>
<feature type="compositionally biased region" description="Polar residues" evidence="7">
    <location>
        <begin position="1218"/>
        <end position="1240"/>
    </location>
</feature>
<dbReference type="InterPro" id="IPR015070">
    <property type="entry name" value="EF_hand_DJBP"/>
</dbReference>
<dbReference type="SUPFAM" id="SSF52151">
    <property type="entry name" value="FabD/lysophospholipase-like"/>
    <property type="match status" value="1"/>
</dbReference>
<dbReference type="EMBL" id="RJVU01047120">
    <property type="protein sequence ID" value="ROL43960.1"/>
    <property type="molecule type" value="Genomic_DNA"/>
</dbReference>
<proteinExistence type="predicted"/>
<evidence type="ECO:0000259" key="8">
    <source>
        <dbReference type="PROSITE" id="PS50222"/>
    </source>
</evidence>
<name>A0A3N0YDL4_ANAGA</name>
<dbReference type="InterPro" id="IPR011992">
    <property type="entry name" value="EF-hand-dom_pair"/>
</dbReference>
<comment type="caution">
    <text evidence="6">Lacks conserved residue(s) required for the propagation of feature annotation.</text>
</comment>
<keyword evidence="1" id="KW-0597">Phosphoprotein</keyword>
<feature type="domain" description="EF-hand" evidence="8">
    <location>
        <begin position="300"/>
        <end position="335"/>
    </location>
</feature>
<evidence type="ECO:0000256" key="5">
    <source>
        <dbReference type="ARBA" id="ARBA00023098"/>
    </source>
</evidence>
<feature type="domain" description="EF-hand" evidence="8">
    <location>
        <begin position="1008"/>
        <end position="1043"/>
    </location>
</feature>
<keyword evidence="2" id="KW-0479">Metal-binding</keyword>
<feature type="short sequence motif" description="GXSXG" evidence="6">
    <location>
        <begin position="1457"/>
        <end position="1461"/>
    </location>
</feature>
<keyword evidence="11" id="KW-1185">Reference proteome</keyword>
<evidence type="ECO:0000313" key="10">
    <source>
        <dbReference type="EMBL" id="ROL43960.1"/>
    </source>
</evidence>
<evidence type="ECO:0000256" key="7">
    <source>
        <dbReference type="SAM" id="MobiDB-lite"/>
    </source>
</evidence>
<comment type="caution">
    <text evidence="10">The sequence shown here is derived from an EMBL/GenBank/DDBJ whole genome shotgun (WGS) entry which is preliminary data.</text>
</comment>
<feature type="domain" description="EF-hand" evidence="8">
    <location>
        <begin position="397"/>
        <end position="432"/>
    </location>
</feature>
<feature type="compositionally biased region" description="Low complexity" evidence="7">
    <location>
        <begin position="973"/>
        <end position="985"/>
    </location>
</feature>
<dbReference type="Gene3D" id="1.10.238.10">
    <property type="entry name" value="EF-hand"/>
    <property type="match status" value="9"/>
</dbReference>
<dbReference type="SUPFAM" id="SSF47473">
    <property type="entry name" value="EF-hand"/>
    <property type="match status" value="5"/>
</dbReference>
<dbReference type="InterPro" id="IPR016035">
    <property type="entry name" value="Acyl_Trfase/lysoPLipase"/>
</dbReference>
<dbReference type="Pfam" id="PF13202">
    <property type="entry name" value="EF-hand_5"/>
    <property type="match status" value="2"/>
</dbReference>